<name>A0A9D2TDW5_9FIRM</name>
<organism evidence="2 3">
    <name type="scientific">Candidatus Enterocloster excrementigallinarum</name>
    <dbReference type="NCBI Taxonomy" id="2838558"/>
    <lineage>
        <taxon>Bacteria</taxon>
        <taxon>Bacillati</taxon>
        <taxon>Bacillota</taxon>
        <taxon>Clostridia</taxon>
        <taxon>Lachnospirales</taxon>
        <taxon>Lachnospiraceae</taxon>
        <taxon>Enterocloster</taxon>
    </lineage>
</organism>
<reference evidence="2" key="2">
    <citation type="submission" date="2021-04" db="EMBL/GenBank/DDBJ databases">
        <authorList>
            <person name="Gilroy R."/>
        </authorList>
    </citation>
    <scope>NUCLEOTIDE SEQUENCE</scope>
    <source>
        <strain evidence="2">CHK198-12963</strain>
    </source>
</reference>
<dbReference type="EMBL" id="DWWB01000007">
    <property type="protein sequence ID" value="HJC65546.1"/>
    <property type="molecule type" value="Genomic_DNA"/>
</dbReference>
<sequence>MRKRKAAVWMATLTFALCVPQALPAVPATIVSEAHSGRTDSNGGHRDNKNKSGLGSYHYHCGGHPAHLHTNGVCPYDSNTAAAQADAPAPAQTIPENISMVFDARYYADHNADLYETYGYDEEQLLNHFLTSGMKEGRTASESFNVSVYRENNPDLVNVYGDDLAAYYEHYMSCGHSEGRVCR</sequence>
<reference evidence="2" key="1">
    <citation type="journal article" date="2021" name="PeerJ">
        <title>Extensive microbial diversity within the chicken gut microbiome revealed by metagenomics and culture.</title>
        <authorList>
            <person name="Gilroy R."/>
            <person name="Ravi A."/>
            <person name="Getino M."/>
            <person name="Pursley I."/>
            <person name="Horton D.L."/>
            <person name="Alikhan N.F."/>
            <person name="Baker D."/>
            <person name="Gharbi K."/>
            <person name="Hall N."/>
            <person name="Watson M."/>
            <person name="Adriaenssens E.M."/>
            <person name="Foster-Nyarko E."/>
            <person name="Jarju S."/>
            <person name="Secka A."/>
            <person name="Antonio M."/>
            <person name="Oren A."/>
            <person name="Chaudhuri R.R."/>
            <person name="La Ragione R."/>
            <person name="Hildebrand F."/>
            <person name="Pallen M.J."/>
        </authorList>
    </citation>
    <scope>NUCLEOTIDE SEQUENCE</scope>
    <source>
        <strain evidence="2">CHK198-12963</strain>
    </source>
</reference>
<protein>
    <submittedName>
        <fullName evidence="2">YHYH domain-containing protein</fullName>
    </submittedName>
</protein>
<evidence type="ECO:0000313" key="2">
    <source>
        <dbReference type="EMBL" id="HJC65546.1"/>
    </source>
</evidence>
<dbReference type="AlphaFoldDB" id="A0A9D2TDW5"/>
<accession>A0A9D2TDW5</accession>
<gene>
    <name evidence="2" type="ORF">H9931_02335</name>
</gene>
<dbReference type="InterPro" id="IPR047773">
    <property type="entry name" value="YHYH_dom_bact"/>
</dbReference>
<feature type="signal peptide" evidence="1">
    <location>
        <begin position="1"/>
        <end position="24"/>
    </location>
</feature>
<evidence type="ECO:0000313" key="3">
    <source>
        <dbReference type="Proteomes" id="UP000823863"/>
    </source>
</evidence>
<dbReference type="Proteomes" id="UP000823863">
    <property type="component" value="Unassembled WGS sequence"/>
</dbReference>
<keyword evidence="1" id="KW-0732">Signal</keyword>
<feature type="chain" id="PRO_5039572353" evidence="1">
    <location>
        <begin position="25"/>
        <end position="183"/>
    </location>
</feature>
<comment type="caution">
    <text evidence="2">The sequence shown here is derived from an EMBL/GenBank/DDBJ whole genome shotgun (WGS) entry which is preliminary data.</text>
</comment>
<evidence type="ECO:0000256" key="1">
    <source>
        <dbReference type="SAM" id="SignalP"/>
    </source>
</evidence>
<dbReference type="NCBIfam" id="NF033223">
    <property type="entry name" value="YHYH_alt"/>
    <property type="match status" value="1"/>
</dbReference>
<proteinExistence type="predicted"/>